<reference evidence="6" key="1">
    <citation type="submission" date="2022-05" db="EMBL/GenBank/DDBJ databases">
        <authorList>
            <person name="Okamura Y."/>
        </authorList>
    </citation>
    <scope>NUCLEOTIDE SEQUENCE</scope>
</reference>
<dbReference type="AlphaFoldDB" id="A0A9P0TEL2"/>
<feature type="region of interest" description="Disordered" evidence="4">
    <location>
        <begin position="84"/>
        <end position="103"/>
    </location>
</feature>
<feature type="compositionally biased region" description="Polar residues" evidence="4">
    <location>
        <begin position="93"/>
        <end position="103"/>
    </location>
</feature>
<evidence type="ECO:0000256" key="1">
    <source>
        <dbReference type="ARBA" id="ARBA00022460"/>
    </source>
</evidence>
<dbReference type="Pfam" id="PF00379">
    <property type="entry name" value="Chitin_bind_4"/>
    <property type="match status" value="1"/>
</dbReference>
<name>A0A9P0TEL2_PIEBR</name>
<organism evidence="6 7">
    <name type="scientific">Pieris brassicae</name>
    <name type="common">White butterfly</name>
    <name type="synonym">Large white butterfly</name>
    <dbReference type="NCBI Taxonomy" id="7116"/>
    <lineage>
        <taxon>Eukaryota</taxon>
        <taxon>Metazoa</taxon>
        <taxon>Ecdysozoa</taxon>
        <taxon>Arthropoda</taxon>
        <taxon>Hexapoda</taxon>
        <taxon>Insecta</taxon>
        <taxon>Pterygota</taxon>
        <taxon>Neoptera</taxon>
        <taxon>Endopterygota</taxon>
        <taxon>Lepidoptera</taxon>
        <taxon>Glossata</taxon>
        <taxon>Ditrysia</taxon>
        <taxon>Papilionoidea</taxon>
        <taxon>Pieridae</taxon>
        <taxon>Pierinae</taxon>
        <taxon>Pieris</taxon>
    </lineage>
</organism>
<comment type="caution">
    <text evidence="6">The sequence shown here is derived from an EMBL/GenBank/DDBJ whole genome shotgun (WGS) entry which is preliminary data.</text>
</comment>
<dbReference type="InterPro" id="IPR031311">
    <property type="entry name" value="CHIT_BIND_RR_consensus"/>
</dbReference>
<evidence type="ECO:0000256" key="4">
    <source>
        <dbReference type="SAM" id="MobiDB-lite"/>
    </source>
</evidence>
<keyword evidence="1 3" id="KW-0193">Cuticle</keyword>
<dbReference type="EMBL" id="CALOZG010000004">
    <property type="protein sequence ID" value="CAH4019130.1"/>
    <property type="molecule type" value="Genomic_DNA"/>
</dbReference>
<dbReference type="GO" id="GO:0008010">
    <property type="term" value="F:structural constituent of chitin-based larval cuticle"/>
    <property type="evidence" value="ECO:0007669"/>
    <property type="project" value="TreeGrafter"/>
</dbReference>
<evidence type="ECO:0000256" key="2">
    <source>
        <dbReference type="ARBA" id="ARBA00022729"/>
    </source>
</evidence>
<dbReference type="PANTHER" id="PTHR10380:SF229">
    <property type="entry name" value="CUTICULAR PROTEIN 49AF, ISOFORM A"/>
    <property type="match status" value="1"/>
</dbReference>
<dbReference type="GO" id="GO:0062129">
    <property type="term" value="C:chitin-based extracellular matrix"/>
    <property type="evidence" value="ECO:0007669"/>
    <property type="project" value="TreeGrafter"/>
</dbReference>
<proteinExistence type="predicted"/>
<accession>A0A9P0TEL2</accession>
<dbReference type="PROSITE" id="PS51155">
    <property type="entry name" value="CHIT_BIND_RR_2"/>
    <property type="match status" value="1"/>
</dbReference>
<gene>
    <name evidence="6" type="ORF">PIBRA_LOCUS3687</name>
</gene>
<keyword evidence="7" id="KW-1185">Reference proteome</keyword>
<evidence type="ECO:0000313" key="7">
    <source>
        <dbReference type="Proteomes" id="UP001152562"/>
    </source>
</evidence>
<dbReference type="PANTHER" id="PTHR10380">
    <property type="entry name" value="CUTICLE PROTEIN"/>
    <property type="match status" value="1"/>
</dbReference>
<dbReference type="PROSITE" id="PS00233">
    <property type="entry name" value="CHIT_BIND_RR_1"/>
    <property type="match status" value="1"/>
</dbReference>
<dbReference type="InterPro" id="IPR050468">
    <property type="entry name" value="Cuticle_Struct_Prot"/>
</dbReference>
<evidence type="ECO:0000256" key="5">
    <source>
        <dbReference type="SAM" id="SignalP"/>
    </source>
</evidence>
<feature type="signal peptide" evidence="5">
    <location>
        <begin position="1"/>
        <end position="20"/>
    </location>
</feature>
<evidence type="ECO:0000256" key="3">
    <source>
        <dbReference type="PROSITE-ProRule" id="PRU00497"/>
    </source>
</evidence>
<protein>
    <submittedName>
        <fullName evidence="6">Uncharacterized protein</fullName>
    </submittedName>
</protein>
<feature type="chain" id="PRO_5040490516" evidence="5">
    <location>
        <begin position="21"/>
        <end position="257"/>
    </location>
</feature>
<keyword evidence="2 5" id="KW-0732">Signal</keyword>
<dbReference type="PRINTS" id="PR00947">
    <property type="entry name" value="CUTICLE"/>
</dbReference>
<dbReference type="InterPro" id="IPR000618">
    <property type="entry name" value="Insect_cuticle"/>
</dbReference>
<sequence length="257" mass="28892">MYFRLIALFVSFVCLCDGSAENNVPVNEITDRLYTYAKVHPAFFESLETHVQKRESPVETRLNKNEIPVTVVYEVTSAKPEKIRRRKLRRQGSKNVTQTTESTIKHTTPLPKLTTVSTVKGVTTFPKRPEEDSKRIEFQRRSRIRPPVVKILDAKNFVYAHSGNFHYSYDTADGTKISSEGKLLRNDKNEGTGEAVIGSVSYTDDDGKAYSLSYTADENGYRPVGAHLPTPPPIPPEIARALEILATKKPDIGTDYN</sequence>
<evidence type="ECO:0000313" key="6">
    <source>
        <dbReference type="EMBL" id="CAH4019130.1"/>
    </source>
</evidence>
<dbReference type="Proteomes" id="UP001152562">
    <property type="component" value="Unassembled WGS sequence"/>
</dbReference>